<reference evidence="1 2" key="1">
    <citation type="journal article" date="2016" name="Sci. Rep.">
        <title>Complete genome sequence and transcriptomic analysis of a novel marine strain Bacillus weihaiensis reveals the mechanism of brown algae degradation.</title>
        <authorList>
            <person name="Zhu Y."/>
            <person name="Chen P."/>
            <person name="Bao Y."/>
            <person name="Men Y."/>
            <person name="Zeng Y."/>
            <person name="Yang J."/>
            <person name="Sun J."/>
            <person name="Sun Y."/>
        </authorList>
    </citation>
    <scope>NUCLEOTIDE SEQUENCE [LARGE SCALE GENOMIC DNA]</scope>
    <source>
        <strain evidence="1 2">Alg07</strain>
    </source>
</reference>
<dbReference type="Proteomes" id="UP000181936">
    <property type="component" value="Chromosome"/>
</dbReference>
<organism evidence="1 2">
    <name type="scientific">Bacillus weihaiensis</name>
    <dbReference type="NCBI Taxonomy" id="1547283"/>
    <lineage>
        <taxon>Bacteria</taxon>
        <taxon>Bacillati</taxon>
        <taxon>Bacillota</taxon>
        <taxon>Bacilli</taxon>
        <taxon>Bacillales</taxon>
        <taxon>Bacillaceae</taxon>
        <taxon>Bacillus</taxon>
    </lineage>
</organism>
<gene>
    <name evidence="1" type="ORF">A9C19_20200</name>
</gene>
<proteinExistence type="predicted"/>
<sequence>MDCIICEKRIVNENNQLQNKVRQFLKTNKQLDLKHQWIKEWKICYGCSEQYTSERLELDAVVIIEKMKLKRKENQKKKQKGPSQSFREDYIRKYIEYATDKSEEKGRYTLYQPPLKNRQQYDKAYIEYVERRESLAVMIVRDLVKTIDTRGYWVDVRHLEEHFLTDFDRDFSFIIVELFQRVLKPDYPKKMIEETDADYKNRIAYITWKTANADIHSQRTRGIKGDVYIILPRLKNEHEDMYDKHFIVWDSKRLVFRRVRIGKEYVNIIKPPKWSYEIVATEKINHQQLRYIEKNMQKIVRKTHKERNFTLSIFRPQQR</sequence>
<dbReference type="RefSeq" id="WP_072581599.1">
    <property type="nucleotide sequence ID" value="NZ_CP016020.1"/>
</dbReference>
<dbReference type="OrthoDB" id="2423008at2"/>
<name>A0A1L3MWU7_9BACI</name>
<evidence type="ECO:0000313" key="2">
    <source>
        <dbReference type="Proteomes" id="UP000181936"/>
    </source>
</evidence>
<evidence type="ECO:0000313" key="1">
    <source>
        <dbReference type="EMBL" id="APH06807.1"/>
    </source>
</evidence>
<dbReference type="AlphaFoldDB" id="A0A1L3MWU7"/>
<dbReference type="KEGG" id="bwh:A9C19_20200"/>
<dbReference type="EMBL" id="CP016020">
    <property type="protein sequence ID" value="APH06807.1"/>
    <property type="molecule type" value="Genomic_DNA"/>
</dbReference>
<protein>
    <submittedName>
        <fullName evidence="1">Uncharacterized protein</fullName>
    </submittedName>
</protein>
<keyword evidence="2" id="KW-1185">Reference proteome</keyword>
<dbReference type="STRING" id="1547283.A9C19_20200"/>
<accession>A0A1L3MWU7</accession>